<keyword evidence="1" id="KW-0812">Transmembrane</keyword>
<dbReference type="EMBL" id="LWBP01000186">
    <property type="protein sequence ID" value="OQP58923.1"/>
    <property type="molecule type" value="Genomic_DNA"/>
</dbReference>
<dbReference type="AlphaFoldDB" id="A0A1V9FKK9"/>
<sequence length="87" mass="9309">MQAGIYFASHVIQKNIVMSAKGLAVSAAEMVGSKIVAKKANKAIDSLPVQKQNKIRGIFMIASAVMLLVSGIRLLKKSKQQVTKAVL</sequence>
<keyword evidence="1" id="KW-1133">Transmembrane helix</keyword>
<gene>
    <name evidence="2" type="ORF">A4R26_22345</name>
</gene>
<protein>
    <submittedName>
        <fullName evidence="2">Uncharacterized protein</fullName>
    </submittedName>
</protein>
<organism evidence="2 3">
    <name type="scientific">Niastella populi</name>
    <dbReference type="NCBI Taxonomy" id="550983"/>
    <lineage>
        <taxon>Bacteria</taxon>
        <taxon>Pseudomonadati</taxon>
        <taxon>Bacteroidota</taxon>
        <taxon>Chitinophagia</taxon>
        <taxon>Chitinophagales</taxon>
        <taxon>Chitinophagaceae</taxon>
        <taxon>Niastella</taxon>
    </lineage>
</organism>
<comment type="caution">
    <text evidence="2">The sequence shown here is derived from an EMBL/GenBank/DDBJ whole genome shotgun (WGS) entry which is preliminary data.</text>
</comment>
<keyword evidence="1" id="KW-0472">Membrane</keyword>
<reference evidence="3" key="1">
    <citation type="submission" date="2016-04" db="EMBL/GenBank/DDBJ databases">
        <authorList>
            <person name="Chen L."/>
            <person name="Zhuang W."/>
            <person name="Wang G."/>
        </authorList>
    </citation>
    <scope>NUCLEOTIDE SEQUENCE [LARGE SCALE GENOMIC DNA]</scope>
    <source>
        <strain evidence="3">208</strain>
    </source>
</reference>
<name>A0A1V9FKK9_9BACT</name>
<dbReference type="Proteomes" id="UP000192276">
    <property type="component" value="Unassembled WGS sequence"/>
</dbReference>
<evidence type="ECO:0000313" key="2">
    <source>
        <dbReference type="EMBL" id="OQP58923.1"/>
    </source>
</evidence>
<evidence type="ECO:0000256" key="1">
    <source>
        <dbReference type="SAM" id="Phobius"/>
    </source>
</evidence>
<feature type="transmembrane region" description="Helical" evidence="1">
    <location>
        <begin position="55"/>
        <end position="75"/>
    </location>
</feature>
<evidence type="ECO:0000313" key="3">
    <source>
        <dbReference type="Proteomes" id="UP000192276"/>
    </source>
</evidence>
<accession>A0A1V9FKK9</accession>
<proteinExistence type="predicted"/>
<keyword evidence="3" id="KW-1185">Reference proteome</keyword>